<dbReference type="InterPro" id="IPR027417">
    <property type="entry name" value="P-loop_NTPase"/>
</dbReference>
<evidence type="ECO:0000313" key="5">
    <source>
        <dbReference type="Proteomes" id="UP000224915"/>
    </source>
</evidence>
<proteinExistence type="predicted"/>
<dbReference type="PROSITE" id="PS50893">
    <property type="entry name" value="ABC_TRANSPORTER_2"/>
    <property type="match status" value="2"/>
</dbReference>
<accession>A0A2A9D3Q6</accession>
<dbReference type="InterPro" id="IPR017871">
    <property type="entry name" value="ABC_transporter-like_CS"/>
</dbReference>
<evidence type="ECO:0000256" key="1">
    <source>
        <dbReference type="ARBA" id="ARBA00022741"/>
    </source>
</evidence>
<comment type="caution">
    <text evidence="4">The sequence shown here is derived from an EMBL/GenBank/DDBJ whole genome shotgun (WGS) entry which is preliminary data.</text>
</comment>
<evidence type="ECO:0000313" key="4">
    <source>
        <dbReference type="EMBL" id="PFG21294.1"/>
    </source>
</evidence>
<dbReference type="InterPro" id="IPR050107">
    <property type="entry name" value="ABC_carbohydrate_import_ATPase"/>
</dbReference>
<dbReference type="EMBL" id="PDJD01000001">
    <property type="protein sequence ID" value="PFG21294.1"/>
    <property type="molecule type" value="Genomic_DNA"/>
</dbReference>
<dbReference type="PROSITE" id="PS00211">
    <property type="entry name" value="ABC_TRANSPORTER_1"/>
    <property type="match status" value="1"/>
</dbReference>
<name>A0A2A9D3Q6_9MICO</name>
<keyword evidence="2 4" id="KW-0067">ATP-binding</keyword>
<reference evidence="4 5" key="1">
    <citation type="submission" date="2017-10" db="EMBL/GenBank/DDBJ databases">
        <title>Sequencing the genomes of 1000 actinobacteria strains.</title>
        <authorList>
            <person name="Klenk H.-P."/>
        </authorList>
    </citation>
    <scope>NUCLEOTIDE SEQUENCE [LARGE SCALE GENOMIC DNA]</scope>
    <source>
        <strain evidence="4 5">DSM 21801</strain>
    </source>
</reference>
<sequence>MDTLVQVRGASASYQARRVLKELDLTIEHGETVGLIGLNGAGKSTLVKVLAGQHPLDGGTMTIAGERYAPASLEEAQACGVGVISQNSEPPLDLTVARALVRNTFRCAEEHDAVREWAADLIAAAGVDLDPDAVVGTLDRARRALVEVVRMMAEEAQLVIIDEVAVTLADYEIAALHHVLRRLATEGRGILYITHRMDEVQSIVDRVVVMDQGTVVVDGSVAGLGSDALEGLLLKDISQLETRRSEGAHDVEHAAIALTGVRLGERLRGVDLAVAPGEVLGITGTFDSGVRELVEVLVGQQLPDDGVVYRNGHPVHLDSPEEAERHGISHLTDAVSTRENDHTLVAGLGGEDLALSDEIVRARRMIELVRELRINTANINDSVGHLSGGDQQKAELIRSIERGGDVLVLAHPTQGVDVAARLSVFSYVHQLAATGAAVIFLSTDMSELLKWSHRIVVLAQGTITLHGETASFNEDQLVTAMLGEQELRASGRRARIG</sequence>
<dbReference type="AlphaFoldDB" id="A0A2A9D3Q6"/>
<dbReference type="Gene3D" id="3.40.50.300">
    <property type="entry name" value="P-loop containing nucleotide triphosphate hydrolases"/>
    <property type="match status" value="2"/>
</dbReference>
<dbReference type="OrthoDB" id="39350at2"/>
<feature type="domain" description="ABC transporter" evidence="3">
    <location>
        <begin position="251"/>
        <end position="485"/>
    </location>
</feature>
<gene>
    <name evidence="4" type="ORF">ATL40_2921</name>
</gene>
<protein>
    <submittedName>
        <fullName evidence="4">Ribose transport system ATP-binding protein</fullName>
    </submittedName>
</protein>
<dbReference type="SUPFAM" id="SSF52540">
    <property type="entry name" value="P-loop containing nucleoside triphosphate hydrolases"/>
    <property type="match status" value="2"/>
</dbReference>
<feature type="domain" description="ABC transporter" evidence="3">
    <location>
        <begin position="5"/>
        <end position="237"/>
    </location>
</feature>
<keyword evidence="5" id="KW-1185">Reference proteome</keyword>
<dbReference type="PANTHER" id="PTHR43790">
    <property type="entry name" value="CARBOHYDRATE TRANSPORT ATP-BINDING PROTEIN MG119-RELATED"/>
    <property type="match status" value="1"/>
</dbReference>
<evidence type="ECO:0000259" key="3">
    <source>
        <dbReference type="PROSITE" id="PS50893"/>
    </source>
</evidence>
<keyword evidence="1" id="KW-0547">Nucleotide-binding</keyword>
<dbReference type="InterPro" id="IPR003593">
    <property type="entry name" value="AAA+_ATPase"/>
</dbReference>
<dbReference type="GO" id="GO:0016887">
    <property type="term" value="F:ATP hydrolysis activity"/>
    <property type="evidence" value="ECO:0007669"/>
    <property type="project" value="InterPro"/>
</dbReference>
<evidence type="ECO:0000256" key="2">
    <source>
        <dbReference type="ARBA" id="ARBA00022840"/>
    </source>
</evidence>
<dbReference type="PANTHER" id="PTHR43790:SF8">
    <property type="entry name" value="SUGAR ABC TRANSPORTER ATP-BINDING PROTEIN"/>
    <property type="match status" value="1"/>
</dbReference>
<dbReference type="SMART" id="SM00382">
    <property type="entry name" value="AAA"/>
    <property type="match status" value="1"/>
</dbReference>
<dbReference type="Proteomes" id="UP000224915">
    <property type="component" value="Unassembled WGS sequence"/>
</dbReference>
<dbReference type="Pfam" id="PF00005">
    <property type="entry name" value="ABC_tran"/>
    <property type="match status" value="2"/>
</dbReference>
<dbReference type="InterPro" id="IPR003439">
    <property type="entry name" value="ABC_transporter-like_ATP-bd"/>
</dbReference>
<organism evidence="4 5">
    <name type="scientific">Serinibacter salmoneus</name>
    <dbReference type="NCBI Taxonomy" id="556530"/>
    <lineage>
        <taxon>Bacteria</taxon>
        <taxon>Bacillati</taxon>
        <taxon>Actinomycetota</taxon>
        <taxon>Actinomycetes</taxon>
        <taxon>Micrococcales</taxon>
        <taxon>Beutenbergiaceae</taxon>
        <taxon>Serinibacter</taxon>
    </lineage>
</organism>
<dbReference type="GO" id="GO:0005524">
    <property type="term" value="F:ATP binding"/>
    <property type="evidence" value="ECO:0007669"/>
    <property type="project" value="UniProtKB-KW"/>
</dbReference>